<dbReference type="OrthoDB" id="4427994at2"/>
<dbReference type="AlphaFoldDB" id="A0A1I3BU34"/>
<dbReference type="PANTHER" id="PTHR43777:SF1">
    <property type="entry name" value="MOLYBDENUM COFACTOR CYTIDYLYLTRANSFERASE"/>
    <property type="match status" value="1"/>
</dbReference>
<dbReference type="Proteomes" id="UP000198649">
    <property type="component" value="Unassembled WGS sequence"/>
</dbReference>
<dbReference type="GO" id="GO:0016779">
    <property type="term" value="F:nucleotidyltransferase activity"/>
    <property type="evidence" value="ECO:0007669"/>
    <property type="project" value="UniProtKB-KW"/>
</dbReference>
<dbReference type="InterPro" id="IPR025877">
    <property type="entry name" value="MobA-like_NTP_Trfase"/>
</dbReference>
<dbReference type="SUPFAM" id="SSF53448">
    <property type="entry name" value="Nucleotide-diphospho-sugar transferases"/>
    <property type="match status" value="1"/>
</dbReference>
<dbReference type="Gene3D" id="3.90.550.10">
    <property type="entry name" value="Spore Coat Polysaccharide Biosynthesis Protein SpsA, Chain A"/>
    <property type="match status" value="1"/>
</dbReference>
<organism evidence="2 3">
    <name type="scientific">Nocardioides psychrotolerans</name>
    <dbReference type="NCBI Taxonomy" id="1005945"/>
    <lineage>
        <taxon>Bacteria</taxon>
        <taxon>Bacillati</taxon>
        <taxon>Actinomycetota</taxon>
        <taxon>Actinomycetes</taxon>
        <taxon>Propionibacteriales</taxon>
        <taxon>Nocardioidaceae</taxon>
        <taxon>Nocardioides</taxon>
    </lineage>
</organism>
<keyword evidence="2" id="KW-0548">Nucleotidyltransferase</keyword>
<protein>
    <submittedName>
        <fullName evidence="2">Molybdenum cofactor cytidylyltransferase/nicotine blue oxidoreductase</fullName>
    </submittedName>
</protein>
<reference evidence="2 3" key="1">
    <citation type="submission" date="2016-10" db="EMBL/GenBank/DDBJ databases">
        <authorList>
            <person name="de Groot N.N."/>
        </authorList>
    </citation>
    <scope>NUCLEOTIDE SEQUENCE [LARGE SCALE GENOMIC DNA]</scope>
    <source>
        <strain evidence="2 3">CGMCC 1.11156</strain>
    </source>
</reference>
<name>A0A1I3BU34_9ACTN</name>
<keyword evidence="2" id="KW-0808">Transferase</keyword>
<evidence type="ECO:0000259" key="1">
    <source>
        <dbReference type="Pfam" id="PF12804"/>
    </source>
</evidence>
<dbReference type="PANTHER" id="PTHR43777">
    <property type="entry name" value="MOLYBDENUM COFACTOR CYTIDYLYLTRANSFERASE"/>
    <property type="match status" value="1"/>
</dbReference>
<dbReference type="RefSeq" id="WP_091109848.1">
    <property type="nucleotide sequence ID" value="NZ_BKAF01000001.1"/>
</dbReference>
<evidence type="ECO:0000313" key="2">
    <source>
        <dbReference type="EMBL" id="SFH65797.1"/>
    </source>
</evidence>
<keyword evidence="3" id="KW-1185">Reference proteome</keyword>
<gene>
    <name evidence="2" type="ORF">SAMN05216561_101327</name>
</gene>
<proteinExistence type="predicted"/>
<dbReference type="Pfam" id="PF12804">
    <property type="entry name" value="NTP_transf_3"/>
    <property type="match status" value="1"/>
</dbReference>
<accession>A0A1I3BU34</accession>
<evidence type="ECO:0000313" key="3">
    <source>
        <dbReference type="Proteomes" id="UP000198649"/>
    </source>
</evidence>
<feature type="domain" description="MobA-like NTP transferase" evidence="1">
    <location>
        <begin position="5"/>
        <end position="165"/>
    </location>
</feature>
<dbReference type="InterPro" id="IPR029044">
    <property type="entry name" value="Nucleotide-diphossugar_trans"/>
</dbReference>
<dbReference type="EMBL" id="FOQG01000001">
    <property type="protein sequence ID" value="SFH65797.1"/>
    <property type="molecule type" value="Genomic_DNA"/>
</dbReference>
<dbReference type="STRING" id="1005945.SAMN05216561_101327"/>
<dbReference type="CDD" id="cd04182">
    <property type="entry name" value="GT_2_like_f"/>
    <property type="match status" value="1"/>
</dbReference>
<sequence>MSVEGVLLAAGAGSRMGMPKALVHDEDGGPWVARGVQSLIDGGCDRVTVVLGACADEAVRLLDGLGVDVVIASDWADGMSASLRAGLRALPEDGEAAMVLLVDLPDVTADVVRRVVAAGTDRADLRRAAYDGRPGHPVLIGREHWAGVLAEASGDEGARSYLAAHEVDLVECGDLATGHDVDAR</sequence>